<evidence type="ECO:0000313" key="2">
    <source>
        <dbReference type="Proteomes" id="UP000051861"/>
    </source>
</evidence>
<protein>
    <submittedName>
        <fullName evidence="1">Uncharacterized protein</fullName>
    </submittedName>
</protein>
<sequence>MIRRILVIASVILLFLMAFSNNVIGKGWLSEQKIKQIAAKAAHHAKYYVYEGGRQKIQTRKLDYDYIDVSPTITHIPADTSCNHFRIIRYIRKMPAGDFVVGQITLDVYGGEKVPGGKGVIPTRLELFSNPFDEKEAKRVFKEKTGEDVCIIFLAHWSEKCESGITSPLGVKWEWLIVDNNGVVYTMRLPSWEIKSFPDMAKEREKSKERGD</sequence>
<gene>
    <name evidence="1" type="ORF">AMJ44_15195</name>
</gene>
<dbReference type="AlphaFoldDB" id="A0A0S7XK01"/>
<reference evidence="1 2" key="1">
    <citation type="journal article" date="2015" name="Microbiome">
        <title>Genomic resolution of linkages in carbon, nitrogen, and sulfur cycling among widespread estuary sediment bacteria.</title>
        <authorList>
            <person name="Baker B.J."/>
            <person name="Lazar C.S."/>
            <person name="Teske A.P."/>
            <person name="Dick G.J."/>
        </authorList>
    </citation>
    <scope>NUCLEOTIDE SEQUENCE [LARGE SCALE GENOMIC DNA]</scope>
    <source>
        <strain evidence="1">DG_54_3</strain>
    </source>
</reference>
<proteinExistence type="predicted"/>
<dbReference type="Proteomes" id="UP000051861">
    <property type="component" value="Unassembled WGS sequence"/>
</dbReference>
<name>A0A0S7XK01_UNCSA</name>
<evidence type="ECO:0000313" key="1">
    <source>
        <dbReference type="EMBL" id="KPJ62773.1"/>
    </source>
</evidence>
<organism evidence="1 2">
    <name type="scientific">candidate division WOR-1 bacterium DG_54_3</name>
    <dbReference type="NCBI Taxonomy" id="1703775"/>
    <lineage>
        <taxon>Bacteria</taxon>
        <taxon>Bacillati</taxon>
        <taxon>Saganbacteria</taxon>
    </lineage>
</organism>
<accession>A0A0S7XK01</accession>
<comment type="caution">
    <text evidence="1">The sequence shown here is derived from an EMBL/GenBank/DDBJ whole genome shotgun (WGS) entry which is preliminary data.</text>
</comment>
<dbReference type="EMBL" id="LIZX01000256">
    <property type="protein sequence ID" value="KPJ62773.1"/>
    <property type="molecule type" value="Genomic_DNA"/>
</dbReference>